<feature type="domain" description="AAA+ ATPase" evidence="1">
    <location>
        <begin position="188"/>
        <end position="330"/>
    </location>
</feature>
<dbReference type="Gene3D" id="1.25.40.10">
    <property type="entry name" value="Tetratricopeptide repeat domain"/>
    <property type="match status" value="1"/>
</dbReference>
<dbReference type="InterPro" id="IPR011990">
    <property type="entry name" value="TPR-like_helical_dom_sf"/>
</dbReference>
<dbReference type="InterPro" id="IPR041664">
    <property type="entry name" value="AAA_16"/>
</dbReference>
<name>D1PSI8_9FIRM</name>
<dbReference type="SMART" id="SM00382">
    <property type="entry name" value="AAA"/>
    <property type="match status" value="1"/>
</dbReference>
<keyword evidence="3" id="KW-1185">Reference proteome</keyword>
<accession>D1PSI8</accession>
<proteinExistence type="predicted"/>
<dbReference type="PANTHER" id="PTHR47691">
    <property type="entry name" value="REGULATOR-RELATED"/>
    <property type="match status" value="1"/>
</dbReference>
<dbReference type="PANTHER" id="PTHR47691:SF3">
    <property type="entry name" value="HTH-TYPE TRANSCRIPTIONAL REGULATOR RV0890C-RELATED"/>
    <property type="match status" value="1"/>
</dbReference>
<evidence type="ECO:0000259" key="1">
    <source>
        <dbReference type="SMART" id="SM00382"/>
    </source>
</evidence>
<dbReference type="SUPFAM" id="SSF52540">
    <property type="entry name" value="P-loop containing nucleoside triphosphate hydrolases"/>
    <property type="match status" value="1"/>
</dbReference>
<dbReference type="Gene3D" id="3.40.50.300">
    <property type="entry name" value="P-loop containing nucleotide triphosphate hydrolases"/>
    <property type="match status" value="1"/>
</dbReference>
<dbReference type="SUPFAM" id="SSF48452">
    <property type="entry name" value="TPR-like"/>
    <property type="match status" value="1"/>
</dbReference>
<evidence type="ECO:0000313" key="3">
    <source>
        <dbReference type="Proteomes" id="UP000003438"/>
    </source>
</evidence>
<dbReference type="EMBL" id="ACBY02000074">
    <property type="protein sequence ID" value="EFB74368.1"/>
    <property type="molecule type" value="Genomic_DNA"/>
</dbReference>
<evidence type="ECO:0000313" key="2">
    <source>
        <dbReference type="EMBL" id="EFB74368.1"/>
    </source>
</evidence>
<comment type="caution">
    <text evidence="2">The sequence shown here is derived from an EMBL/GenBank/DDBJ whole genome shotgun (WGS) entry which is preliminary data.</text>
</comment>
<dbReference type="Proteomes" id="UP000003438">
    <property type="component" value="Unassembled WGS sequence"/>
</dbReference>
<organism evidence="2 3">
    <name type="scientific">Subdoligranulum variabile DSM 15176</name>
    <dbReference type="NCBI Taxonomy" id="411471"/>
    <lineage>
        <taxon>Bacteria</taxon>
        <taxon>Bacillati</taxon>
        <taxon>Bacillota</taxon>
        <taxon>Clostridia</taxon>
        <taxon>Eubacteriales</taxon>
        <taxon>Oscillospiraceae</taxon>
        <taxon>Subdoligranulum</taxon>
    </lineage>
</organism>
<dbReference type="eggNOG" id="COG0457">
    <property type="taxonomic scope" value="Bacteria"/>
</dbReference>
<dbReference type="AlphaFoldDB" id="D1PSI8"/>
<dbReference type="HOGENOM" id="CLU_020530_0_0_9"/>
<dbReference type="eggNOG" id="COG3903">
    <property type="taxonomic scope" value="Bacteria"/>
</dbReference>
<dbReference type="Pfam" id="PF13424">
    <property type="entry name" value="TPR_12"/>
    <property type="match status" value="1"/>
</dbReference>
<dbReference type="Pfam" id="PF13191">
    <property type="entry name" value="AAA_16"/>
    <property type="match status" value="1"/>
</dbReference>
<protein>
    <recommendedName>
        <fullName evidence="1">AAA+ ATPase domain-containing protein</fullName>
    </recommendedName>
</protein>
<dbReference type="InterPro" id="IPR027417">
    <property type="entry name" value="P-loop_NTPase"/>
</dbReference>
<dbReference type="STRING" id="411471.SUBVAR_07371"/>
<dbReference type="InterPro" id="IPR003593">
    <property type="entry name" value="AAA+_ATPase"/>
</dbReference>
<reference evidence="2" key="1">
    <citation type="submission" date="2009-12" db="EMBL/GenBank/DDBJ databases">
        <authorList>
            <person name="Weinstock G."/>
            <person name="Sodergren E."/>
            <person name="Clifton S."/>
            <person name="Fulton L."/>
            <person name="Fulton B."/>
            <person name="Courtney L."/>
            <person name="Fronick C."/>
            <person name="Harrison M."/>
            <person name="Strong C."/>
            <person name="Farmer C."/>
            <person name="Delahaunty K."/>
            <person name="Markovic C."/>
            <person name="Hall O."/>
            <person name="Minx P."/>
            <person name="Tomlinson C."/>
            <person name="Mitreva M."/>
            <person name="Nelson J."/>
            <person name="Hou S."/>
            <person name="Wollam A."/>
            <person name="Pepin K.H."/>
            <person name="Johnson M."/>
            <person name="Bhonagiri V."/>
            <person name="Nash W.E."/>
            <person name="Warren W."/>
            <person name="Chinwalla A."/>
            <person name="Mardis E.R."/>
            <person name="Wilson R.K."/>
        </authorList>
    </citation>
    <scope>NUCLEOTIDE SEQUENCE [LARGE SCALE GENOMIC DNA]</scope>
    <source>
        <strain evidence="2">DSM 15176</strain>
    </source>
</reference>
<sequence length="766" mass="87982">MTVLRRYLQEDQMGNQLDLMYALFRSFLQSEEAASFDLDNGQVCRWLNGMAKVSPKITGFYLTGKEDLLAADIREEIFPYLSDPDMAIQEFCHLILQDPSVSERKKRTLLEENGTDPAQQANFLADVLCFALGREFLKRDARTKTLRAAGNLSPSILDFIFSADPPRPCSYFCGRDAEMEQLHDLLSENGKVFVHGIPGIGKSELAKAYASRYQKEYTNLLYIAYSGNLVRDISEMDFAEDQPEENEQDRFRRHNRFLRSLQTDTLLIVDNFDTAPEEEAFLPVLLKYRCQILFTTRYRPRHYTALEITEIQDAAMLFQLAERFYPEAADHTEVLEQVFRTVHAHTLAVELAARLLGKGVLTPEELLEKLKAENVALQSQETIHTNKDNRPQKATYYQHIHLLFSLYKLSAPQQAVLRCMALVPPQGISVRRLVQWMQLSSSNTPEELVDAGFLHPQPGYCLVMHPLIREITLADEKPSVTNCRCLLQEIQKQCLLLGVSIDFAPLLFQTVDGILDHCIRDDPEYFLLWLEDVFGYADNYSDEPRLRRILEEIQDILERGKVGKAKDHAILLDYTAALTGNYDHRYREAAELDRKALDILNQQDSLNSTERQLFCNISSNLSLWYTRLQQPQRAYEQMKLGLQLLSDGQVEVSRNTIPQILNFSIIAANLGRPEEGIPYLQMLRKLYQQQQMTEGSDYAEVTYRLGTLYLAAGQPKAAKDFLEEAWQIFKTVYADQPKLLEEKKAFYRTLLQMLGAQFLPDPQSLT</sequence>
<gene>
    <name evidence="2" type="ORF">SUBVAR_07371</name>
</gene>